<sequence>MDYSVPLYLQRRRAIFNGNSSQFERLCATSQKEKIAACWLSFGAFVLINARRFTSSLAEILFILFFQHGFQSFSVAYRALGVISNSI</sequence>
<dbReference type="AlphaFoldDB" id="A0A6A4GTV0"/>
<reference evidence="1" key="1">
    <citation type="journal article" date="2019" name="Environ. Microbiol.">
        <title>Fungal ecological strategies reflected in gene transcription - a case study of two litter decomposers.</title>
        <authorList>
            <person name="Barbi F."/>
            <person name="Kohler A."/>
            <person name="Barry K."/>
            <person name="Baskaran P."/>
            <person name="Daum C."/>
            <person name="Fauchery L."/>
            <person name="Ihrmark K."/>
            <person name="Kuo A."/>
            <person name="LaButti K."/>
            <person name="Lipzen A."/>
            <person name="Morin E."/>
            <person name="Grigoriev I.V."/>
            <person name="Henrissat B."/>
            <person name="Lindahl B."/>
            <person name="Martin F."/>
        </authorList>
    </citation>
    <scope>NUCLEOTIDE SEQUENCE</scope>
    <source>
        <strain evidence="1">JB14</strain>
    </source>
</reference>
<dbReference type="EMBL" id="ML769736">
    <property type="protein sequence ID" value="KAE9388587.1"/>
    <property type="molecule type" value="Genomic_DNA"/>
</dbReference>
<evidence type="ECO:0000313" key="2">
    <source>
        <dbReference type="Proteomes" id="UP000799118"/>
    </source>
</evidence>
<gene>
    <name evidence="1" type="ORF">BT96DRAFT_926997</name>
</gene>
<proteinExistence type="predicted"/>
<keyword evidence="2" id="KW-1185">Reference proteome</keyword>
<protein>
    <submittedName>
        <fullName evidence="1">Uncharacterized protein</fullName>
    </submittedName>
</protein>
<accession>A0A6A4GTV0</accession>
<name>A0A6A4GTV0_9AGAR</name>
<evidence type="ECO:0000313" key="1">
    <source>
        <dbReference type="EMBL" id="KAE9388587.1"/>
    </source>
</evidence>
<organism evidence="1 2">
    <name type="scientific">Gymnopus androsaceus JB14</name>
    <dbReference type="NCBI Taxonomy" id="1447944"/>
    <lineage>
        <taxon>Eukaryota</taxon>
        <taxon>Fungi</taxon>
        <taxon>Dikarya</taxon>
        <taxon>Basidiomycota</taxon>
        <taxon>Agaricomycotina</taxon>
        <taxon>Agaricomycetes</taxon>
        <taxon>Agaricomycetidae</taxon>
        <taxon>Agaricales</taxon>
        <taxon>Marasmiineae</taxon>
        <taxon>Omphalotaceae</taxon>
        <taxon>Gymnopus</taxon>
    </lineage>
</organism>
<dbReference type="Proteomes" id="UP000799118">
    <property type="component" value="Unassembled WGS sequence"/>
</dbReference>